<organism evidence="2 3">
    <name type="scientific">Mycena albidolilacea</name>
    <dbReference type="NCBI Taxonomy" id="1033008"/>
    <lineage>
        <taxon>Eukaryota</taxon>
        <taxon>Fungi</taxon>
        <taxon>Dikarya</taxon>
        <taxon>Basidiomycota</taxon>
        <taxon>Agaricomycotina</taxon>
        <taxon>Agaricomycetes</taxon>
        <taxon>Agaricomycetidae</taxon>
        <taxon>Agaricales</taxon>
        <taxon>Marasmiineae</taxon>
        <taxon>Mycenaceae</taxon>
        <taxon>Mycena</taxon>
    </lineage>
</organism>
<dbReference type="Proteomes" id="UP001218218">
    <property type="component" value="Unassembled WGS sequence"/>
</dbReference>
<name>A0AAD7A7I5_9AGAR</name>
<feature type="region of interest" description="Disordered" evidence="1">
    <location>
        <begin position="131"/>
        <end position="159"/>
    </location>
</feature>
<proteinExistence type="predicted"/>
<feature type="region of interest" description="Disordered" evidence="1">
    <location>
        <begin position="1"/>
        <end position="31"/>
    </location>
</feature>
<gene>
    <name evidence="2" type="ORF">DFH08DRAFT_992579</name>
</gene>
<evidence type="ECO:0000256" key="1">
    <source>
        <dbReference type="SAM" id="MobiDB-lite"/>
    </source>
</evidence>
<feature type="region of interest" description="Disordered" evidence="1">
    <location>
        <begin position="52"/>
        <end position="114"/>
    </location>
</feature>
<dbReference type="EMBL" id="JARIHO010000013">
    <property type="protein sequence ID" value="KAJ7351264.1"/>
    <property type="molecule type" value="Genomic_DNA"/>
</dbReference>
<sequence>MPLSRKPAKPKSTRKPKAHPPRKITLKKKPIQAARYGVPEVVITRITIANGIHRGRPERIPEAAHLAGQTRDHVSSADEGGDGSETEEEEGYEEQADEEVVGVKKEKTQGPQRASALAFTYSLPQPGVLTRIPSFTAPKPKPKPPVKRQCAADSDDSDSNSDVCIVVEVKRLKKVEEEASSEKKMTKARNTHCVNTDPDAEALQRRNSHHPTVVPPKVFYAGVRRRRAVYPGRA</sequence>
<protein>
    <submittedName>
        <fullName evidence="2">Uncharacterized protein</fullName>
    </submittedName>
</protein>
<keyword evidence="3" id="KW-1185">Reference proteome</keyword>
<feature type="compositionally biased region" description="Basic residues" evidence="1">
    <location>
        <begin position="1"/>
        <end position="30"/>
    </location>
</feature>
<reference evidence="2" key="1">
    <citation type="submission" date="2023-03" db="EMBL/GenBank/DDBJ databases">
        <title>Massive genome expansion in bonnet fungi (Mycena s.s.) driven by repeated elements and novel gene families across ecological guilds.</title>
        <authorList>
            <consortium name="Lawrence Berkeley National Laboratory"/>
            <person name="Harder C.B."/>
            <person name="Miyauchi S."/>
            <person name="Viragh M."/>
            <person name="Kuo A."/>
            <person name="Thoen E."/>
            <person name="Andreopoulos B."/>
            <person name="Lu D."/>
            <person name="Skrede I."/>
            <person name="Drula E."/>
            <person name="Henrissat B."/>
            <person name="Morin E."/>
            <person name="Kohler A."/>
            <person name="Barry K."/>
            <person name="LaButti K."/>
            <person name="Morin E."/>
            <person name="Salamov A."/>
            <person name="Lipzen A."/>
            <person name="Mereny Z."/>
            <person name="Hegedus B."/>
            <person name="Baldrian P."/>
            <person name="Stursova M."/>
            <person name="Weitz H."/>
            <person name="Taylor A."/>
            <person name="Grigoriev I.V."/>
            <person name="Nagy L.G."/>
            <person name="Martin F."/>
            <person name="Kauserud H."/>
        </authorList>
    </citation>
    <scope>NUCLEOTIDE SEQUENCE</scope>
    <source>
        <strain evidence="2">CBHHK002</strain>
    </source>
</reference>
<accession>A0AAD7A7I5</accession>
<evidence type="ECO:0000313" key="3">
    <source>
        <dbReference type="Proteomes" id="UP001218218"/>
    </source>
</evidence>
<dbReference type="AlphaFoldDB" id="A0AAD7A7I5"/>
<evidence type="ECO:0000313" key="2">
    <source>
        <dbReference type="EMBL" id="KAJ7351264.1"/>
    </source>
</evidence>
<feature type="compositionally biased region" description="Acidic residues" evidence="1">
    <location>
        <begin position="79"/>
        <end position="100"/>
    </location>
</feature>
<comment type="caution">
    <text evidence="2">The sequence shown here is derived from an EMBL/GenBank/DDBJ whole genome shotgun (WGS) entry which is preliminary data.</text>
</comment>